<dbReference type="InterPro" id="IPR050979">
    <property type="entry name" value="LD-transpeptidase"/>
</dbReference>
<dbReference type="Gene3D" id="2.60.40.3710">
    <property type="match status" value="1"/>
</dbReference>
<evidence type="ECO:0000256" key="9">
    <source>
        <dbReference type="ARBA" id="ARBA00023288"/>
    </source>
</evidence>
<dbReference type="GO" id="GO:0071972">
    <property type="term" value="F:peptidoglycan L,D-transpeptidase activity"/>
    <property type="evidence" value="ECO:0007669"/>
    <property type="project" value="TreeGrafter"/>
</dbReference>
<comment type="caution">
    <text evidence="15">The sequence shown here is derived from an EMBL/GenBank/DDBJ whole genome shotgun (WGS) entry which is preliminary data.</text>
</comment>
<dbReference type="InterPro" id="IPR038063">
    <property type="entry name" value="Transpep_catalytic_dom"/>
</dbReference>
<feature type="active site" description="Nucleophile" evidence="13">
    <location>
        <position position="334"/>
    </location>
</feature>
<dbReference type="PROSITE" id="PS51257">
    <property type="entry name" value="PROKAR_LIPOPROTEIN"/>
    <property type="match status" value="1"/>
</dbReference>
<dbReference type="CDD" id="cd16913">
    <property type="entry name" value="YkuD_like"/>
    <property type="match status" value="1"/>
</dbReference>
<dbReference type="Pfam" id="PF03734">
    <property type="entry name" value="YkuD"/>
    <property type="match status" value="1"/>
</dbReference>
<dbReference type="PROSITE" id="PS52029">
    <property type="entry name" value="LD_TPASE"/>
    <property type="match status" value="1"/>
</dbReference>
<evidence type="ECO:0000256" key="11">
    <source>
        <dbReference type="ARBA" id="ARBA00023316"/>
    </source>
</evidence>
<dbReference type="GO" id="GO:0016746">
    <property type="term" value="F:acyltransferase activity"/>
    <property type="evidence" value="ECO:0007669"/>
    <property type="project" value="UniProtKB-KW"/>
</dbReference>
<keyword evidence="7" id="KW-0472">Membrane</keyword>
<dbReference type="RefSeq" id="WP_132333730.1">
    <property type="nucleotide sequence ID" value="NZ_SMJZ01000062.1"/>
</dbReference>
<reference evidence="15 16" key="1">
    <citation type="submission" date="2019-02" db="EMBL/GenBank/DDBJ databases">
        <title>Draft genome sequences of novel Actinobacteria.</title>
        <authorList>
            <person name="Sahin N."/>
            <person name="Ay H."/>
            <person name="Saygin H."/>
        </authorList>
    </citation>
    <scope>NUCLEOTIDE SEQUENCE [LARGE SCALE GENOMIC DNA]</scope>
    <source>
        <strain evidence="15 16">KC201</strain>
    </source>
</reference>
<name>A0A4R4NA60_9ACTN</name>
<dbReference type="EMBL" id="SMJZ01000062">
    <property type="protein sequence ID" value="TDC05901.1"/>
    <property type="molecule type" value="Genomic_DNA"/>
</dbReference>
<keyword evidence="9" id="KW-0449">Lipoprotein</keyword>
<accession>A0A4R4NA60</accession>
<evidence type="ECO:0000256" key="3">
    <source>
        <dbReference type="ARBA" id="ARBA00022679"/>
    </source>
</evidence>
<dbReference type="SUPFAM" id="SSF141523">
    <property type="entry name" value="L,D-transpeptidase catalytic domain-like"/>
    <property type="match status" value="1"/>
</dbReference>
<keyword evidence="8" id="KW-0564">Palmitate</keyword>
<evidence type="ECO:0000256" key="12">
    <source>
        <dbReference type="ARBA" id="ARBA00060592"/>
    </source>
</evidence>
<dbReference type="PANTHER" id="PTHR30582:SF2">
    <property type="entry name" value="L,D-TRANSPEPTIDASE YCIB-RELATED"/>
    <property type="match status" value="1"/>
</dbReference>
<keyword evidence="2" id="KW-1003">Cell membrane</keyword>
<dbReference type="InterPro" id="IPR041280">
    <property type="entry name" value="Big_10"/>
</dbReference>
<evidence type="ECO:0000256" key="2">
    <source>
        <dbReference type="ARBA" id="ARBA00022475"/>
    </source>
</evidence>
<keyword evidence="4" id="KW-0732">Signal</keyword>
<dbReference type="InterPro" id="IPR005490">
    <property type="entry name" value="LD_TPept_cat_dom"/>
</dbReference>
<evidence type="ECO:0000256" key="1">
    <source>
        <dbReference type="ARBA" id="ARBA00004752"/>
    </source>
</evidence>
<evidence type="ECO:0000313" key="16">
    <source>
        <dbReference type="Proteomes" id="UP000295157"/>
    </source>
</evidence>
<keyword evidence="6 13" id="KW-0573">Peptidoglycan synthesis</keyword>
<evidence type="ECO:0000259" key="14">
    <source>
        <dbReference type="PROSITE" id="PS52029"/>
    </source>
</evidence>
<sequence>MRNGRTGTTHGGTLTAALLLIAGCTAGGGSQAPDGARPPEARLSITPADGAERVAPDTGVSVKVTGGDVVALTVADAKGREVRGSVGADGTWRPRWSLRPSTRYTVNARATGADGRPVTGTTTFTTLKPERVLKSGMSPLDGETVGVGMPVQLLLSRPVTGGKHRAAVERSLEVRMSQPVEGAWSWVSDREVQFRPREYWPVGEQVTVVAHLAGVRAGDGLWGSKDRRLTFTVGPEHVTKVSAEAHKAVVRKNGDVVKTMPVSLGKPGDDSYSGVMIAQEKAPEIVMDSATVGKPGEYRIRTKWNVRMTYSGTFFHAAPWSTGEQGSRNVSHGCVNASPENARWFYEFTQRGDIIEVTGTSRKLRFGNGPTPWAKSWEDWLAGSALGTPVNG</sequence>
<evidence type="ECO:0000256" key="13">
    <source>
        <dbReference type="PROSITE-ProRule" id="PRU01373"/>
    </source>
</evidence>
<dbReference type="Proteomes" id="UP000295157">
    <property type="component" value="Unassembled WGS sequence"/>
</dbReference>
<evidence type="ECO:0000256" key="7">
    <source>
        <dbReference type="ARBA" id="ARBA00023136"/>
    </source>
</evidence>
<feature type="domain" description="L,D-TPase catalytic" evidence="14">
    <location>
        <begin position="237"/>
        <end position="358"/>
    </location>
</feature>
<organism evidence="15 16">
    <name type="scientific">Nonomuraea longispora</name>
    <dbReference type="NCBI Taxonomy" id="1848320"/>
    <lineage>
        <taxon>Bacteria</taxon>
        <taxon>Bacillati</taxon>
        <taxon>Actinomycetota</taxon>
        <taxon>Actinomycetes</taxon>
        <taxon>Streptosporangiales</taxon>
        <taxon>Streptosporangiaceae</taxon>
        <taxon>Nonomuraea</taxon>
    </lineage>
</organism>
<evidence type="ECO:0000256" key="6">
    <source>
        <dbReference type="ARBA" id="ARBA00022984"/>
    </source>
</evidence>
<evidence type="ECO:0000313" key="15">
    <source>
        <dbReference type="EMBL" id="TDC05901.1"/>
    </source>
</evidence>
<evidence type="ECO:0000256" key="8">
    <source>
        <dbReference type="ARBA" id="ARBA00023139"/>
    </source>
</evidence>
<comment type="pathway">
    <text evidence="12">Glycan biosynthesis.</text>
</comment>
<keyword evidence="11 13" id="KW-0961">Cell wall biogenesis/degradation</keyword>
<proteinExistence type="predicted"/>
<dbReference type="AlphaFoldDB" id="A0A4R4NA60"/>
<dbReference type="GO" id="GO:0018104">
    <property type="term" value="P:peptidoglycan-protein cross-linking"/>
    <property type="evidence" value="ECO:0007669"/>
    <property type="project" value="TreeGrafter"/>
</dbReference>
<dbReference type="PANTHER" id="PTHR30582">
    <property type="entry name" value="L,D-TRANSPEPTIDASE"/>
    <property type="match status" value="1"/>
</dbReference>
<keyword evidence="10" id="KW-0012">Acyltransferase</keyword>
<dbReference type="Gene3D" id="2.40.440.10">
    <property type="entry name" value="L,D-transpeptidase catalytic domain-like"/>
    <property type="match status" value="1"/>
</dbReference>
<protein>
    <recommendedName>
        <fullName evidence="14">L,D-TPase catalytic domain-containing protein</fullName>
    </recommendedName>
</protein>
<dbReference type="OrthoDB" id="5242354at2"/>
<dbReference type="GO" id="GO:0071555">
    <property type="term" value="P:cell wall organization"/>
    <property type="evidence" value="ECO:0007669"/>
    <property type="project" value="UniProtKB-UniRule"/>
</dbReference>
<keyword evidence="5 13" id="KW-0133">Cell shape</keyword>
<keyword evidence="3" id="KW-0808">Transferase</keyword>
<dbReference type="GO" id="GO:0005576">
    <property type="term" value="C:extracellular region"/>
    <property type="evidence" value="ECO:0007669"/>
    <property type="project" value="TreeGrafter"/>
</dbReference>
<dbReference type="FunFam" id="2.40.440.10:FF:000005">
    <property type="entry name" value="L,D-transpeptidase 2"/>
    <property type="match status" value="1"/>
</dbReference>
<evidence type="ECO:0000256" key="4">
    <source>
        <dbReference type="ARBA" id="ARBA00022729"/>
    </source>
</evidence>
<dbReference type="UniPathway" id="UPA00219"/>
<comment type="pathway">
    <text evidence="1 13">Cell wall biogenesis; peptidoglycan biosynthesis.</text>
</comment>
<evidence type="ECO:0000256" key="10">
    <source>
        <dbReference type="ARBA" id="ARBA00023315"/>
    </source>
</evidence>
<dbReference type="CDD" id="cd13432">
    <property type="entry name" value="LDT_IgD_like_2"/>
    <property type="match status" value="1"/>
</dbReference>
<dbReference type="GO" id="GO:0008360">
    <property type="term" value="P:regulation of cell shape"/>
    <property type="evidence" value="ECO:0007669"/>
    <property type="project" value="UniProtKB-UniRule"/>
</dbReference>
<evidence type="ECO:0000256" key="5">
    <source>
        <dbReference type="ARBA" id="ARBA00022960"/>
    </source>
</evidence>
<feature type="active site" description="Proton donor/acceptor" evidence="13">
    <location>
        <position position="316"/>
    </location>
</feature>
<dbReference type="Pfam" id="PF17964">
    <property type="entry name" value="Big_10"/>
    <property type="match status" value="1"/>
</dbReference>
<dbReference type="Gene3D" id="2.60.40.3780">
    <property type="match status" value="1"/>
</dbReference>
<gene>
    <name evidence="15" type="ORF">E1267_17980</name>
</gene>
<keyword evidence="16" id="KW-1185">Reference proteome</keyword>